<evidence type="ECO:0000313" key="3">
    <source>
        <dbReference type="Proteomes" id="UP000321304"/>
    </source>
</evidence>
<dbReference type="AlphaFoldDB" id="A0A560M0P4"/>
<comment type="caution">
    <text evidence="2">The sequence shown here is derived from an EMBL/GenBank/DDBJ whole genome shotgun (WGS) entry which is preliminary data.</text>
</comment>
<reference evidence="2 3" key="1">
    <citation type="submission" date="2019-06" db="EMBL/GenBank/DDBJ databases">
        <title>Genomic Encyclopedia of Type Strains, Phase IV (KMG-V): Genome sequencing to study the core and pangenomes of soil and plant-associated prokaryotes.</title>
        <authorList>
            <person name="Whitman W."/>
        </authorList>
    </citation>
    <scope>NUCLEOTIDE SEQUENCE [LARGE SCALE GENOMIC DNA]</scope>
    <source>
        <strain evidence="2 3">BR 10355</strain>
    </source>
</reference>
<dbReference type="PANTHER" id="PTHR20883:SF48">
    <property type="entry name" value="ECTOINE DIOXYGENASE"/>
    <property type="match status" value="1"/>
</dbReference>
<dbReference type="EMBL" id="VITY01000004">
    <property type="protein sequence ID" value="TWC01040.1"/>
    <property type="molecule type" value="Genomic_DNA"/>
</dbReference>
<dbReference type="InterPro" id="IPR008775">
    <property type="entry name" value="Phytyl_CoA_dOase-like"/>
</dbReference>
<keyword evidence="2" id="KW-0560">Oxidoreductase</keyword>
<dbReference type="SUPFAM" id="SSF51197">
    <property type="entry name" value="Clavaminate synthase-like"/>
    <property type="match status" value="1"/>
</dbReference>
<comment type="cofactor">
    <cofactor evidence="1">
        <name>Fe(2+)</name>
        <dbReference type="ChEBI" id="CHEBI:29033"/>
    </cofactor>
</comment>
<sequence>MTRCEAAAYKNGFPKIASASYAFRKARHSANGEIAMLTDADIQSHAERIRDDGYTVIERAASPDLVEGLKAAVERIEREHNLGLARTSFEGFKTLRINNLLTYDELFWEVPLHGNVLPVVECVLDKECLLSSFCSLVLGPGQEAQPIHEDTQLIPLPRPHIPITINAIWALSDFRDDNGATRIIPRSHKFSSSPEYGKDYDAVTATMPAGSVMLFDSALWHGGGANSSDARRFAFSCAYCWGWMRQQENLQLGIPRETVARFPRRLQELCGYSVYKGQFGHIDNHDPIELLGRERGKRMVWEATDVRKARMAGQ</sequence>
<dbReference type="Proteomes" id="UP000321304">
    <property type="component" value="Unassembled WGS sequence"/>
</dbReference>
<proteinExistence type="predicted"/>
<dbReference type="STRING" id="1755647.AS156_38115"/>
<gene>
    <name evidence="2" type="ORF">FBZ93_104316</name>
</gene>
<accession>A0A560M0P4</accession>
<keyword evidence="3" id="KW-1185">Reference proteome</keyword>
<keyword evidence="2" id="KW-0223">Dioxygenase</keyword>
<organism evidence="2 3">
    <name type="scientific">Bradyrhizobium macuxiense</name>
    <dbReference type="NCBI Taxonomy" id="1755647"/>
    <lineage>
        <taxon>Bacteria</taxon>
        <taxon>Pseudomonadati</taxon>
        <taxon>Pseudomonadota</taxon>
        <taxon>Alphaproteobacteria</taxon>
        <taxon>Hyphomicrobiales</taxon>
        <taxon>Nitrobacteraceae</taxon>
        <taxon>Bradyrhizobium</taxon>
    </lineage>
</organism>
<dbReference type="Gene3D" id="2.60.120.620">
    <property type="entry name" value="q2cbj1_9rhob like domain"/>
    <property type="match status" value="1"/>
</dbReference>
<dbReference type="Pfam" id="PF05721">
    <property type="entry name" value="PhyH"/>
    <property type="match status" value="1"/>
</dbReference>
<evidence type="ECO:0000313" key="2">
    <source>
        <dbReference type="EMBL" id="TWC01040.1"/>
    </source>
</evidence>
<evidence type="ECO:0000256" key="1">
    <source>
        <dbReference type="ARBA" id="ARBA00001954"/>
    </source>
</evidence>
<dbReference type="GO" id="GO:0016706">
    <property type="term" value="F:2-oxoglutarate-dependent dioxygenase activity"/>
    <property type="evidence" value="ECO:0007669"/>
    <property type="project" value="UniProtKB-ARBA"/>
</dbReference>
<protein>
    <submittedName>
        <fullName evidence="2">Ectoine hydroxylase-related dioxygenase (Phytanoyl-CoA dioxygenase family)</fullName>
    </submittedName>
</protein>
<name>A0A560M0P4_9BRAD</name>
<dbReference type="GO" id="GO:0005506">
    <property type="term" value="F:iron ion binding"/>
    <property type="evidence" value="ECO:0007669"/>
    <property type="project" value="UniProtKB-ARBA"/>
</dbReference>
<dbReference type="PANTHER" id="PTHR20883">
    <property type="entry name" value="PHYTANOYL-COA DIOXYGENASE DOMAIN CONTAINING 1"/>
    <property type="match status" value="1"/>
</dbReference>